<keyword evidence="6 12" id="KW-0560">Oxidoreductase</keyword>
<dbReference type="Pfam" id="PF03150">
    <property type="entry name" value="CCP_MauG"/>
    <property type="match status" value="1"/>
</dbReference>
<accession>A0A7W5FW28</accession>
<dbReference type="PROSITE" id="PS51007">
    <property type="entry name" value="CYTC"/>
    <property type="match status" value="2"/>
</dbReference>
<feature type="binding site" description="covalent" evidence="8">
    <location>
        <position position="226"/>
    </location>
    <ligand>
        <name>heme c</name>
        <dbReference type="ChEBI" id="CHEBI:61717"/>
        <label>2</label>
    </ligand>
</feature>
<dbReference type="InterPro" id="IPR009056">
    <property type="entry name" value="Cyt_c-like_dom"/>
</dbReference>
<dbReference type="InterPro" id="IPR036909">
    <property type="entry name" value="Cyt_c-like_dom_sf"/>
</dbReference>
<feature type="binding site" description="axial binding residue" evidence="9">
    <location>
        <position position="230"/>
    </location>
    <ligand>
        <name>heme c</name>
        <dbReference type="ChEBI" id="CHEBI:61717"/>
        <label>2</label>
    </ligand>
    <ligandPart>
        <name>Fe</name>
        <dbReference type="ChEBI" id="CHEBI:18248"/>
    </ligandPart>
</feature>
<evidence type="ECO:0000313" key="13">
    <source>
        <dbReference type="Proteomes" id="UP000541535"/>
    </source>
</evidence>
<dbReference type="PANTHER" id="PTHR30600">
    <property type="entry name" value="CYTOCHROME C PEROXIDASE-RELATED"/>
    <property type="match status" value="1"/>
</dbReference>
<reference evidence="12 13" key="1">
    <citation type="submission" date="2020-08" db="EMBL/GenBank/DDBJ databases">
        <title>Genomic Encyclopedia of Type Strains, Phase III (KMG-III): the genomes of soil and plant-associated and newly described type strains.</title>
        <authorList>
            <person name="Whitman W."/>
        </authorList>
    </citation>
    <scope>NUCLEOTIDE SEQUENCE [LARGE SCALE GENOMIC DNA]</scope>
    <source>
        <strain evidence="12 13">CECT 8897</strain>
    </source>
</reference>
<proteinExistence type="predicted"/>
<feature type="domain" description="Cytochrome c" evidence="11">
    <location>
        <begin position="55"/>
        <end position="190"/>
    </location>
</feature>
<evidence type="ECO:0000259" key="11">
    <source>
        <dbReference type="PROSITE" id="PS51007"/>
    </source>
</evidence>
<protein>
    <submittedName>
        <fullName evidence="12">Cytochrome c peroxidase</fullName>
        <ecNumber evidence="12">1.11.1.5</ecNumber>
    </submittedName>
</protein>
<dbReference type="GO" id="GO:0004130">
    <property type="term" value="F:cytochrome-c peroxidase activity"/>
    <property type="evidence" value="ECO:0007669"/>
    <property type="project" value="UniProtKB-EC"/>
</dbReference>
<evidence type="ECO:0000256" key="4">
    <source>
        <dbReference type="ARBA" id="ARBA00022729"/>
    </source>
</evidence>
<dbReference type="PANTHER" id="PTHR30600:SF10">
    <property type="entry name" value="BLL6722 PROTEIN"/>
    <property type="match status" value="1"/>
</dbReference>
<gene>
    <name evidence="12" type="ORF">FHS03_004479</name>
</gene>
<dbReference type="EMBL" id="JACHXD010000016">
    <property type="protein sequence ID" value="MBB3121401.1"/>
    <property type="molecule type" value="Genomic_DNA"/>
</dbReference>
<comment type="PTM">
    <text evidence="8">Binds 2 heme groups per subunit.</text>
</comment>
<dbReference type="InterPro" id="IPR026259">
    <property type="entry name" value="MauG/Cytc_peroxidase"/>
</dbReference>
<dbReference type="GO" id="GO:0009055">
    <property type="term" value="F:electron transfer activity"/>
    <property type="evidence" value="ECO:0007669"/>
    <property type="project" value="InterPro"/>
</dbReference>
<feature type="binding site" description="covalent" evidence="8">
    <location>
        <position position="80"/>
    </location>
    <ligand>
        <name>heme c</name>
        <dbReference type="ChEBI" id="CHEBI:61717"/>
        <label>1</label>
    </ligand>
</feature>
<keyword evidence="3 9" id="KW-0479">Metal-binding</keyword>
<comment type="cofactor">
    <cofactor evidence="8">
        <name>heme</name>
        <dbReference type="ChEBI" id="CHEBI:30413"/>
    </cofactor>
    <text evidence="8">Binds 2 heme groups.</text>
</comment>
<keyword evidence="2 8" id="KW-0349">Heme</keyword>
<sequence>MQQKIWHRLRRNLRMLSLAGLVAAGSAMPALLAGEGGTHPSGLPPLSAASSDNPARIALGKTLFYDKRLSGNGQISCASCHQPERAFSDGEALAKGIGGRNGTRNAPSLLNAAYNASQFWEGRQPTLEAQALDPFTNAREHGLASEDALLAIVRADPAYLAQFRLAFGAAPQSITAGQIGQAIASFERTLIAGNSPFDRYYYRGEQAALNASARRGLALFQGAAKCTSCHRIERDSALFSDDDFHSLSVGLQRIAPQLPALTTRLVRLRAQAEKLGDHVLSEEDVAELGRFALTLKPADIGKFRTPSLRNVALTAPYMHDGSVATLEEAVELEIYYRSAEAGYPLILTPAEKQDLVAFLKALNSPEASRPPAHWR</sequence>
<evidence type="ECO:0000256" key="9">
    <source>
        <dbReference type="PIRSR" id="PIRSR000294-2"/>
    </source>
</evidence>
<evidence type="ECO:0000256" key="5">
    <source>
        <dbReference type="ARBA" id="ARBA00022764"/>
    </source>
</evidence>
<dbReference type="PIRSF" id="PIRSF000294">
    <property type="entry name" value="Cytochrome-c_peroxidase"/>
    <property type="match status" value="1"/>
</dbReference>
<evidence type="ECO:0000256" key="3">
    <source>
        <dbReference type="ARBA" id="ARBA00022723"/>
    </source>
</evidence>
<dbReference type="Proteomes" id="UP000541535">
    <property type="component" value="Unassembled WGS sequence"/>
</dbReference>
<feature type="chain" id="PRO_5030736791" evidence="10">
    <location>
        <begin position="34"/>
        <end position="375"/>
    </location>
</feature>
<comment type="subcellular location">
    <subcellularLocation>
        <location evidence="1">Periplasm</location>
    </subcellularLocation>
</comment>
<feature type="signal peptide" evidence="10">
    <location>
        <begin position="1"/>
        <end position="33"/>
    </location>
</feature>
<name>A0A7W5FW28_9BURK</name>
<evidence type="ECO:0000256" key="6">
    <source>
        <dbReference type="ARBA" id="ARBA00023002"/>
    </source>
</evidence>
<evidence type="ECO:0000256" key="1">
    <source>
        <dbReference type="ARBA" id="ARBA00004418"/>
    </source>
</evidence>
<feature type="binding site" description="covalent" evidence="8">
    <location>
        <position position="77"/>
    </location>
    <ligand>
        <name>heme c</name>
        <dbReference type="ChEBI" id="CHEBI:61717"/>
        <label>1</label>
    </ligand>
</feature>
<dbReference type="Gene3D" id="1.10.760.10">
    <property type="entry name" value="Cytochrome c-like domain"/>
    <property type="match status" value="2"/>
</dbReference>
<dbReference type="SUPFAM" id="SSF46626">
    <property type="entry name" value="Cytochrome c"/>
    <property type="match status" value="2"/>
</dbReference>
<evidence type="ECO:0000256" key="10">
    <source>
        <dbReference type="SAM" id="SignalP"/>
    </source>
</evidence>
<keyword evidence="5" id="KW-0574">Periplasm</keyword>
<dbReference type="GO" id="GO:0042597">
    <property type="term" value="C:periplasmic space"/>
    <property type="evidence" value="ECO:0007669"/>
    <property type="project" value="UniProtKB-SubCell"/>
</dbReference>
<keyword evidence="7 9" id="KW-0408">Iron</keyword>
<evidence type="ECO:0000256" key="2">
    <source>
        <dbReference type="ARBA" id="ARBA00022617"/>
    </source>
</evidence>
<keyword evidence="4 10" id="KW-0732">Signal</keyword>
<organism evidence="12 13">
    <name type="scientific">Pseudoduganella violacea</name>
    <dbReference type="NCBI Taxonomy" id="1715466"/>
    <lineage>
        <taxon>Bacteria</taxon>
        <taxon>Pseudomonadati</taxon>
        <taxon>Pseudomonadota</taxon>
        <taxon>Betaproteobacteria</taxon>
        <taxon>Burkholderiales</taxon>
        <taxon>Oxalobacteraceae</taxon>
        <taxon>Telluria group</taxon>
        <taxon>Pseudoduganella</taxon>
    </lineage>
</organism>
<feature type="binding site" description="axial binding residue" evidence="9">
    <location>
        <position position="81"/>
    </location>
    <ligand>
        <name>heme c</name>
        <dbReference type="ChEBI" id="CHEBI:61717"/>
        <label>1</label>
    </ligand>
    <ligandPart>
        <name>Fe</name>
        <dbReference type="ChEBI" id="CHEBI:18248"/>
    </ligandPart>
</feature>
<evidence type="ECO:0000256" key="8">
    <source>
        <dbReference type="PIRSR" id="PIRSR000294-1"/>
    </source>
</evidence>
<dbReference type="RefSeq" id="WP_183443122.1">
    <property type="nucleotide sequence ID" value="NZ_JACHXD010000016.1"/>
</dbReference>
<comment type="caution">
    <text evidence="12">The sequence shown here is derived from an EMBL/GenBank/DDBJ whole genome shotgun (WGS) entry which is preliminary data.</text>
</comment>
<keyword evidence="12" id="KW-0575">Peroxidase</keyword>
<feature type="binding site" description="covalent" evidence="8">
    <location>
        <position position="229"/>
    </location>
    <ligand>
        <name>heme c</name>
        <dbReference type="ChEBI" id="CHEBI:61717"/>
        <label>2</label>
    </ligand>
</feature>
<dbReference type="InterPro" id="IPR051395">
    <property type="entry name" value="Cytochrome_c_Peroxidase/MauG"/>
</dbReference>
<dbReference type="EC" id="1.11.1.5" evidence="12"/>
<dbReference type="AlphaFoldDB" id="A0A7W5FW28"/>
<dbReference type="GO" id="GO:0046872">
    <property type="term" value="F:metal ion binding"/>
    <property type="evidence" value="ECO:0007669"/>
    <property type="project" value="UniProtKB-KW"/>
</dbReference>
<feature type="domain" description="Cytochrome c" evidence="11">
    <location>
        <begin position="211"/>
        <end position="363"/>
    </location>
</feature>
<keyword evidence="13" id="KW-1185">Reference proteome</keyword>
<evidence type="ECO:0000256" key="7">
    <source>
        <dbReference type="ARBA" id="ARBA00023004"/>
    </source>
</evidence>
<dbReference type="GO" id="GO:0020037">
    <property type="term" value="F:heme binding"/>
    <property type="evidence" value="ECO:0007669"/>
    <property type="project" value="InterPro"/>
</dbReference>
<evidence type="ECO:0000313" key="12">
    <source>
        <dbReference type="EMBL" id="MBB3121401.1"/>
    </source>
</evidence>
<dbReference type="InterPro" id="IPR004852">
    <property type="entry name" value="Di-haem_cyt_c_peroxidsae"/>
</dbReference>